<name>A0A852RMU4_9ACTN</name>
<dbReference type="Gene3D" id="1.10.3720.10">
    <property type="entry name" value="MetI-like"/>
    <property type="match status" value="1"/>
</dbReference>
<evidence type="ECO:0000256" key="7">
    <source>
        <dbReference type="ARBA" id="ARBA00023136"/>
    </source>
</evidence>
<dbReference type="EMBL" id="JACCBF010000001">
    <property type="protein sequence ID" value="NYD31908.1"/>
    <property type="molecule type" value="Genomic_DNA"/>
</dbReference>
<dbReference type="RefSeq" id="WP_218865826.1">
    <property type="nucleotide sequence ID" value="NZ_BAABEF010000001.1"/>
</dbReference>
<feature type="transmembrane region" description="Helical" evidence="8">
    <location>
        <begin position="81"/>
        <end position="104"/>
    </location>
</feature>
<evidence type="ECO:0000313" key="11">
    <source>
        <dbReference type="Proteomes" id="UP000582231"/>
    </source>
</evidence>
<dbReference type="InterPro" id="IPR000515">
    <property type="entry name" value="MetI-like"/>
</dbReference>
<dbReference type="SUPFAM" id="SSF161098">
    <property type="entry name" value="MetI-like"/>
    <property type="match status" value="1"/>
</dbReference>
<evidence type="ECO:0000259" key="9">
    <source>
        <dbReference type="PROSITE" id="PS50928"/>
    </source>
</evidence>
<dbReference type="GO" id="GO:0005886">
    <property type="term" value="C:plasma membrane"/>
    <property type="evidence" value="ECO:0007669"/>
    <property type="project" value="UniProtKB-SubCell"/>
</dbReference>
<comment type="similarity">
    <text evidence="2">Belongs to the binding-protein-dependent transport system permease family. CysTW subfamily.</text>
</comment>
<evidence type="ECO:0000256" key="8">
    <source>
        <dbReference type="RuleBase" id="RU363032"/>
    </source>
</evidence>
<dbReference type="PANTHER" id="PTHR42929:SF5">
    <property type="entry name" value="ABC TRANSPORTER PERMEASE PROTEIN"/>
    <property type="match status" value="1"/>
</dbReference>
<evidence type="ECO:0000256" key="6">
    <source>
        <dbReference type="ARBA" id="ARBA00022989"/>
    </source>
</evidence>
<protein>
    <submittedName>
        <fullName evidence="10">Spermidine/putrescine transport system permease protein</fullName>
    </submittedName>
</protein>
<keyword evidence="4" id="KW-1003">Cell membrane</keyword>
<keyword evidence="7 8" id="KW-0472">Membrane</keyword>
<dbReference type="CDD" id="cd06261">
    <property type="entry name" value="TM_PBP2"/>
    <property type="match status" value="1"/>
</dbReference>
<dbReference type="Proteomes" id="UP000582231">
    <property type="component" value="Unassembled WGS sequence"/>
</dbReference>
<dbReference type="InterPro" id="IPR035906">
    <property type="entry name" value="MetI-like_sf"/>
</dbReference>
<evidence type="ECO:0000256" key="1">
    <source>
        <dbReference type="ARBA" id="ARBA00004651"/>
    </source>
</evidence>
<comment type="subcellular location">
    <subcellularLocation>
        <location evidence="1 8">Cell membrane</location>
        <topology evidence="1 8">Multi-pass membrane protein</topology>
    </subcellularLocation>
</comment>
<evidence type="ECO:0000256" key="3">
    <source>
        <dbReference type="ARBA" id="ARBA00022448"/>
    </source>
</evidence>
<reference evidence="10 11" key="1">
    <citation type="submission" date="2020-07" db="EMBL/GenBank/DDBJ databases">
        <title>Sequencing the genomes of 1000 actinobacteria strains.</title>
        <authorList>
            <person name="Klenk H.-P."/>
        </authorList>
    </citation>
    <scope>NUCLEOTIDE SEQUENCE [LARGE SCALE GENOMIC DNA]</scope>
    <source>
        <strain evidence="10 11">DSM 19082</strain>
    </source>
</reference>
<feature type="domain" description="ABC transmembrane type-1" evidence="9">
    <location>
        <begin position="45"/>
        <end position="254"/>
    </location>
</feature>
<evidence type="ECO:0000256" key="5">
    <source>
        <dbReference type="ARBA" id="ARBA00022692"/>
    </source>
</evidence>
<evidence type="ECO:0000313" key="10">
    <source>
        <dbReference type="EMBL" id="NYD31908.1"/>
    </source>
</evidence>
<accession>A0A852RMU4</accession>
<gene>
    <name evidence="10" type="ORF">BJ958_003454</name>
</gene>
<proteinExistence type="inferred from homology"/>
<dbReference type="PROSITE" id="PS50928">
    <property type="entry name" value="ABC_TM1"/>
    <property type="match status" value="1"/>
</dbReference>
<dbReference type="Pfam" id="PF00528">
    <property type="entry name" value="BPD_transp_1"/>
    <property type="match status" value="1"/>
</dbReference>
<feature type="transmembrane region" description="Helical" evidence="8">
    <location>
        <begin position="175"/>
        <end position="197"/>
    </location>
</feature>
<evidence type="ECO:0000256" key="2">
    <source>
        <dbReference type="ARBA" id="ARBA00007069"/>
    </source>
</evidence>
<keyword evidence="3 8" id="KW-0813">Transport</keyword>
<feature type="transmembrane region" description="Helical" evidence="8">
    <location>
        <begin position="133"/>
        <end position="154"/>
    </location>
</feature>
<organism evidence="10 11">
    <name type="scientific">Nocardioides kongjuensis</name>
    <dbReference type="NCBI Taxonomy" id="349522"/>
    <lineage>
        <taxon>Bacteria</taxon>
        <taxon>Bacillati</taxon>
        <taxon>Actinomycetota</taxon>
        <taxon>Actinomycetes</taxon>
        <taxon>Propionibacteriales</taxon>
        <taxon>Nocardioidaceae</taxon>
        <taxon>Nocardioides</taxon>
    </lineage>
</organism>
<dbReference type="AlphaFoldDB" id="A0A852RMU4"/>
<keyword evidence="6 8" id="KW-1133">Transmembrane helix</keyword>
<feature type="transmembrane region" description="Helical" evidence="8">
    <location>
        <begin position="51"/>
        <end position="69"/>
    </location>
</feature>
<comment type="caution">
    <text evidence="10">The sequence shown here is derived from an EMBL/GenBank/DDBJ whole genome shotgun (WGS) entry which is preliminary data.</text>
</comment>
<feature type="transmembrane region" description="Helical" evidence="8">
    <location>
        <begin position="235"/>
        <end position="258"/>
    </location>
</feature>
<dbReference type="GO" id="GO:0055085">
    <property type="term" value="P:transmembrane transport"/>
    <property type="evidence" value="ECO:0007669"/>
    <property type="project" value="InterPro"/>
</dbReference>
<sequence length="275" mass="29968">MFIPIGLVGWYSLGYKPSLFTPVANDRLSLDRYGEATTGTFVRTFWNTLEIAGIGTTLCVLVAVPFAYWMAVKASPRIRGLLVALVLVPYWTNFLVRTIGWRIILAPHGFLSDLLQDLHLIDSPLAVLYTRSAVQLGVVYNYLPLMILPLYVAFERTDPAQREASRDLGAGRVRTFFSVTLPDALPGLAAGCLLVFIPLMGDYITPSVLGGARGNMVGQMVAQQFSSAQDWSLGAAMAFVLMGFILVAALAVVLVFLAGRAAIRFHRRIDLAGVA</sequence>
<keyword evidence="5 8" id="KW-0812">Transmembrane</keyword>
<keyword evidence="11" id="KW-1185">Reference proteome</keyword>
<evidence type="ECO:0000256" key="4">
    <source>
        <dbReference type="ARBA" id="ARBA00022475"/>
    </source>
</evidence>
<dbReference type="PANTHER" id="PTHR42929">
    <property type="entry name" value="INNER MEMBRANE ABC TRANSPORTER PERMEASE PROTEIN YDCU-RELATED-RELATED"/>
    <property type="match status" value="1"/>
</dbReference>